<dbReference type="Proteomes" id="UP000294685">
    <property type="component" value="Unassembled WGS sequence"/>
</dbReference>
<evidence type="ECO:0000313" key="5">
    <source>
        <dbReference type="Proteomes" id="UP000294685"/>
    </source>
</evidence>
<feature type="signal peptide" evidence="3">
    <location>
        <begin position="1"/>
        <end position="23"/>
    </location>
</feature>
<reference evidence="4 5" key="1">
    <citation type="submission" date="2019-03" db="EMBL/GenBank/DDBJ databases">
        <title>Novel species of Flavobacterium.</title>
        <authorList>
            <person name="Liu Q."/>
            <person name="Xin Y.-H."/>
        </authorList>
    </citation>
    <scope>NUCLEOTIDE SEQUENCE [LARGE SCALE GENOMIC DNA]</scope>
    <source>
        <strain evidence="4 5">LB2P22</strain>
    </source>
</reference>
<comment type="caution">
    <text evidence="4">The sequence shown here is derived from an EMBL/GenBank/DDBJ whole genome shotgun (WGS) entry which is preliminary data.</text>
</comment>
<evidence type="ECO:0000313" key="4">
    <source>
        <dbReference type="EMBL" id="TDE30641.1"/>
    </source>
</evidence>
<name>A0ABY2DTR9_9FLAO</name>
<comment type="similarity">
    <text evidence="1">Belongs to the ice-binding protein family.</text>
</comment>
<gene>
    <name evidence="4" type="ORF">E0I61_06550</name>
</gene>
<keyword evidence="2 3" id="KW-0732">Signal</keyword>
<dbReference type="Pfam" id="PF11999">
    <property type="entry name" value="Ice_binding"/>
    <property type="match status" value="2"/>
</dbReference>
<evidence type="ECO:0000256" key="1">
    <source>
        <dbReference type="ARBA" id="ARBA00005445"/>
    </source>
</evidence>
<feature type="chain" id="PRO_5046799627" evidence="3">
    <location>
        <begin position="24"/>
        <end position="647"/>
    </location>
</feature>
<feature type="non-terminal residue" evidence="4">
    <location>
        <position position="647"/>
    </location>
</feature>
<dbReference type="RefSeq" id="WP_132070222.1">
    <property type="nucleotide sequence ID" value="NZ_SMLH01000002.1"/>
</dbReference>
<evidence type="ECO:0000256" key="3">
    <source>
        <dbReference type="SAM" id="SignalP"/>
    </source>
</evidence>
<accession>A0ABY2DTR9</accession>
<evidence type="ECO:0000256" key="2">
    <source>
        <dbReference type="ARBA" id="ARBA00022729"/>
    </source>
</evidence>
<proteinExistence type="inferred from homology"/>
<protein>
    <submittedName>
        <fullName evidence="4">DUF3494 domain-containing protein</fullName>
    </submittedName>
</protein>
<keyword evidence="5" id="KW-1185">Reference proteome</keyword>
<organism evidence="4 5">
    <name type="scientific">Flavobacterium ranwuense</name>
    <dbReference type="NCBI Taxonomy" id="2541725"/>
    <lineage>
        <taxon>Bacteria</taxon>
        <taxon>Pseudomonadati</taxon>
        <taxon>Bacteroidota</taxon>
        <taxon>Flavobacteriia</taxon>
        <taxon>Flavobacteriales</taxon>
        <taxon>Flavobacteriaceae</taxon>
        <taxon>Flavobacterium</taxon>
    </lineage>
</organism>
<dbReference type="EMBL" id="SMLH01000002">
    <property type="protein sequence ID" value="TDE30641.1"/>
    <property type="molecule type" value="Genomic_DNA"/>
</dbReference>
<dbReference type="InterPro" id="IPR021884">
    <property type="entry name" value="Ice-bd_prot"/>
</dbReference>
<sequence>MKKKLLFSIVTIALLLFSNTSFSQTVNLGVLESFEGYTGAGAVTNAAGATWTGDAGSNNGVISGFTDPTYFTGNTYNANAVTAQCRFDLFRLYIHLNDLFVDYPATHAAAFGGGETLKPGVYSIPGAGSIGTILNLDGGGNPNAFFIIKFYGAMTVGAGATINLIGGTQSCNVFFIAQGAISVAADCNLKGTLFSKIGAVGLGANTVLEGRMLSMEGAIVNGTGCKASPPPGTCTIPIKCDFGCNAAPAVDVLGVLSNYALYTNLGAVPNTSTSGINGNIGSNSGSVSGFESSIVIGNIHVADASTAQANIDLDNAYTALMALPNTVPTPAGVVPIVPAHAAVFGSVAAGGETVNAGVYFIDGAGSMLGTLFLDGQNDSDAIFVFKFAGAFSVAAQAKMILINGARRCNVFFIGGAGVPTGAISIGAGATLKGTFLSHGGACGSGADLFLGGRQLSTGGAVNTYSGIIYNNPECVTSTSLKTISAITDSPSVIAGASTPSVINNDILNGQPAVIGDQPGQVILTSIPLGPLTMNADGTITVASNTPVGSYPITYTICEVSNPTNCSTVTSNVTVTAPVITAVTDSPSVLPGTNTPSVIGNDTLNGAQAVIGTAPGQVTLTSTPNGPLTMNADGTITVASNTPVGSYP</sequence>